<dbReference type="EMBL" id="CAJVCH010571713">
    <property type="protein sequence ID" value="CAG7838329.1"/>
    <property type="molecule type" value="Genomic_DNA"/>
</dbReference>
<keyword evidence="1" id="KW-0732">Signal</keyword>
<accession>A0A8J2LSP8</accession>
<protein>
    <submittedName>
        <fullName evidence="2">Uncharacterized protein</fullName>
    </submittedName>
</protein>
<comment type="caution">
    <text evidence="2">The sequence shown here is derived from an EMBL/GenBank/DDBJ whole genome shotgun (WGS) entry which is preliminary data.</text>
</comment>
<evidence type="ECO:0000313" key="3">
    <source>
        <dbReference type="Proteomes" id="UP000708208"/>
    </source>
</evidence>
<feature type="chain" id="PRO_5035154803" evidence="1">
    <location>
        <begin position="18"/>
        <end position="142"/>
    </location>
</feature>
<organism evidence="2 3">
    <name type="scientific">Allacma fusca</name>
    <dbReference type="NCBI Taxonomy" id="39272"/>
    <lineage>
        <taxon>Eukaryota</taxon>
        <taxon>Metazoa</taxon>
        <taxon>Ecdysozoa</taxon>
        <taxon>Arthropoda</taxon>
        <taxon>Hexapoda</taxon>
        <taxon>Collembola</taxon>
        <taxon>Symphypleona</taxon>
        <taxon>Sminthuridae</taxon>
        <taxon>Allacma</taxon>
    </lineage>
</organism>
<dbReference type="Proteomes" id="UP000708208">
    <property type="component" value="Unassembled WGS sequence"/>
</dbReference>
<gene>
    <name evidence="2" type="ORF">AFUS01_LOCUS47310</name>
</gene>
<reference evidence="2" key="1">
    <citation type="submission" date="2021-06" db="EMBL/GenBank/DDBJ databases">
        <authorList>
            <person name="Hodson N. C."/>
            <person name="Mongue J. A."/>
            <person name="Jaron S. K."/>
        </authorList>
    </citation>
    <scope>NUCLEOTIDE SEQUENCE</scope>
</reference>
<name>A0A8J2LSP8_9HEXA</name>
<dbReference type="AlphaFoldDB" id="A0A8J2LSP8"/>
<evidence type="ECO:0000256" key="1">
    <source>
        <dbReference type="SAM" id="SignalP"/>
    </source>
</evidence>
<sequence>MFQLTILCLCLPSLILAVPANDEVLKQQIASDLLKNDESPYWNLLRPDTPIQLQLRSIDSLGHGHILRNLAEGDSSWLGGNGGNNGWRLTGYSGNLKRGGGLDSLGRGNILRSIPEDYQRYMKSLDSLGRGNILKRSTRDFR</sequence>
<dbReference type="OrthoDB" id="6093641at2759"/>
<evidence type="ECO:0000313" key="2">
    <source>
        <dbReference type="EMBL" id="CAG7838329.1"/>
    </source>
</evidence>
<keyword evidence="3" id="KW-1185">Reference proteome</keyword>
<feature type="signal peptide" evidence="1">
    <location>
        <begin position="1"/>
        <end position="17"/>
    </location>
</feature>
<proteinExistence type="predicted"/>